<dbReference type="CDD" id="cd18749">
    <property type="entry name" value="PIN_VapC4-5_FitB-like"/>
    <property type="match status" value="1"/>
</dbReference>
<organism evidence="9 10">
    <name type="scientific">Salinactinospora qingdaonensis</name>
    <dbReference type="NCBI Taxonomy" id="702744"/>
    <lineage>
        <taxon>Bacteria</taxon>
        <taxon>Bacillati</taxon>
        <taxon>Actinomycetota</taxon>
        <taxon>Actinomycetes</taxon>
        <taxon>Streptosporangiales</taxon>
        <taxon>Nocardiopsidaceae</taxon>
        <taxon>Salinactinospora</taxon>
    </lineage>
</organism>
<dbReference type="SUPFAM" id="SSF88723">
    <property type="entry name" value="PIN domain-like"/>
    <property type="match status" value="1"/>
</dbReference>
<keyword evidence="6" id="KW-0460">Magnesium</keyword>
<evidence type="ECO:0000256" key="2">
    <source>
        <dbReference type="ARBA" id="ARBA00022649"/>
    </source>
</evidence>
<dbReference type="PANTHER" id="PTHR33653:SF1">
    <property type="entry name" value="RIBONUCLEASE VAPC2"/>
    <property type="match status" value="1"/>
</dbReference>
<reference evidence="10" key="1">
    <citation type="journal article" date="2019" name="Int. J. Syst. Evol. Microbiol.">
        <title>The Global Catalogue of Microorganisms (GCM) 10K type strain sequencing project: providing services to taxonomists for standard genome sequencing and annotation.</title>
        <authorList>
            <consortium name="The Broad Institute Genomics Platform"/>
            <consortium name="The Broad Institute Genome Sequencing Center for Infectious Disease"/>
            <person name="Wu L."/>
            <person name="Ma J."/>
        </authorList>
    </citation>
    <scope>NUCLEOTIDE SEQUENCE [LARGE SCALE GENOMIC DNA]</scope>
    <source>
        <strain evidence="10">JCM 17137</strain>
    </source>
</reference>
<keyword evidence="3" id="KW-0540">Nuclease</keyword>
<sequence>MDYVVLDTDVSSLSLKRRLPSALVPRLIGKQPCVTFVTLGELTQWAELRQWGRRNRDALNTWLGGVVVLPYDEDVAVTWGQISAAATRRGRPRPINDTWVAACALTHGLPLATLNVKDFADFTTYEGLTLITQ</sequence>
<proteinExistence type="inferred from homology"/>
<keyword evidence="10" id="KW-1185">Reference proteome</keyword>
<dbReference type="RefSeq" id="WP_344969362.1">
    <property type="nucleotide sequence ID" value="NZ_BAABDD010000006.1"/>
</dbReference>
<feature type="domain" description="PIN" evidence="8">
    <location>
        <begin position="5"/>
        <end position="116"/>
    </location>
</feature>
<name>A0ABP7FF10_9ACTN</name>
<dbReference type="InterPro" id="IPR029060">
    <property type="entry name" value="PIN-like_dom_sf"/>
</dbReference>
<keyword evidence="5" id="KW-0378">Hydrolase</keyword>
<dbReference type="InterPro" id="IPR050556">
    <property type="entry name" value="Type_II_TA_system_RNase"/>
</dbReference>
<comment type="caution">
    <text evidence="9">The sequence shown here is derived from an EMBL/GenBank/DDBJ whole genome shotgun (WGS) entry which is preliminary data.</text>
</comment>
<comment type="similarity">
    <text evidence="7">Belongs to the PINc/VapC protein family.</text>
</comment>
<dbReference type="InterPro" id="IPR002716">
    <property type="entry name" value="PIN_dom"/>
</dbReference>
<protein>
    <submittedName>
        <fullName evidence="9">Type II toxin-antitoxin system VapC family toxin</fullName>
    </submittedName>
</protein>
<dbReference type="PANTHER" id="PTHR33653">
    <property type="entry name" value="RIBONUCLEASE VAPC2"/>
    <property type="match status" value="1"/>
</dbReference>
<dbReference type="EMBL" id="BAABDD010000006">
    <property type="protein sequence ID" value="GAA3738051.1"/>
    <property type="molecule type" value="Genomic_DNA"/>
</dbReference>
<evidence type="ECO:0000313" key="10">
    <source>
        <dbReference type="Proteomes" id="UP001500908"/>
    </source>
</evidence>
<evidence type="ECO:0000256" key="1">
    <source>
        <dbReference type="ARBA" id="ARBA00001946"/>
    </source>
</evidence>
<keyword evidence="2" id="KW-1277">Toxin-antitoxin system</keyword>
<dbReference type="Proteomes" id="UP001500908">
    <property type="component" value="Unassembled WGS sequence"/>
</dbReference>
<evidence type="ECO:0000313" key="9">
    <source>
        <dbReference type="EMBL" id="GAA3738051.1"/>
    </source>
</evidence>
<evidence type="ECO:0000256" key="6">
    <source>
        <dbReference type="ARBA" id="ARBA00022842"/>
    </source>
</evidence>
<evidence type="ECO:0000259" key="8">
    <source>
        <dbReference type="Pfam" id="PF01850"/>
    </source>
</evidence>
<dbReference type="Gene3D" id="3.40.50.1010">
    <property type="entry name" value="5'-nuclease"/>
    <property type="match status" value="1"/>
</dbReference>
<keyword evidence="4" id="KW-0479">Metal-binding</keyword>
<gene>
    <name evidence="9" type="ORF">GCM10022402_17470</name>
</gene>
<evidence type="ECO:0000256" key="5">
    <source>
        <dbReference type="ARBA" id="ARBA00022801"/>
    </source>
</evidence>
<evidence type="ECO:0000256" key="3">
    <source>
        <dbReference type="ARBA" id="ARBA00022722"/>
    </source>
</evidence>
<dbReference type="Pfam" id="PF01850">
    <property type="entry name" value="PIN"/>
    <property type="match status" value="1"/>
</dbReference>
<evidence type="ECO:0000256" key="4">
    <source>
        <dbReference type="ARBA" id="ARBA00022723"/>
    </source>
</evidence>
<evidence type="ECO:0000256" key="7">
    <source>
        <dbReference type="ARBA" id="ARBA00038093"/>
    </source>
</evidence>
<comment type="cofactor">
    <cofactor evidence="1">
        <name>Mg(2+)</name>
        <dbReference type="ChEBI" id="CHEBI:18420"/>
    </cofactor>
</comment>
<accession>A0ABP7FF10</accession>